<dbReference type="InterPro" id="IPR049065">
    <property type="entry name" value="Nakanori"/>
</dbReference>
<dbReference type="Proteomes" id="UP001632038">
    <property type="component" value="Unassembled WGS sequence"/>
</dbReference>
<feature type="compositionally biased region" description="Pro residues" evidence="1">
    <location>
        <begin position="242"/>
        <end position="251"/>
    </location>
</feature>
<dbReference type="EMBL" id="JAVIJP010000013">
    <property type="protein sequence ID" value="KAL3645951.1"/>
    <property type="molecule type" value="Genomic_DNA"/>
</dbReference>
<evidence type="ECO:0000256" key="1">
    <source>
        <dbReference type="SAM" id="MobiDB-lite"/>
    </source>
</evidence>
<dbReference type="PANTHER" id="PTHR36482">
    <property type="entry name" value="OSJNBA0024J22.15 PROTEIN"/>
    <property type="match status" value="1"/>
</dbReference>
<evidence type="ECO:0000313" key="3">
    <source>
        <dbReference type="Proteomes" id="UP001632038"/>
    </source>
</evidence>
<protein>
    <submittedName>
        <fullName evidence="2">Uncharacterized protein</fullName>
    </submittedName>
</protein>
<dbReference type="Pfam" id="PF21230">
    <property type="entry name" value="Nakanori"/>
    <property type="match status" value="1"/>
</dbReference>
<feature type="compositionally biased region" description="Acidic residues" evidence="1">
    <location>
        <begin position="228"/>
        <end position="240"/>
    </location>
</feature>
<evidence type="ECO:0000313" key="2">
    <source>
        <dbReference type="EMBL" id="KAL3645951.1"/>
    </source>
</evidence>
<keyword evidence="3" id="KW-1185">Reference proteome</keyword>
<accession>A0ABD3DUL2</accession>
<proteinExistence type="predicted"/>
<dbReference type="InterPro" id="IPR053085">
    <property type="entry name" value="Jasmonate-induced_protein"/>
</dbReference>
<organism evidence="2 3">
    <name type="scientific">Castilleja foliolosa</name>
    <dbReference type="NCBI Taxonomy" id="1961234"/>
    <lineage>
        <taxon>Eukaryota</taxon>
        <taxon>Viridiplantae</taxon>
        <taxon>Streptophyta</taxon>
        <taxon>Embryophyta</taxon>
        <taxon>Tracheophyta</taxon>
        <taxon>Spermatophyta</taxon>
        <taxon>Magnoliopsida</taxon>
        <taxon>eudicotyledons</taxon>
        <taxon>Gunneridae</taxon>
        <taxon>Pentapetalae</taxon>
        <taxon>asterids</taxon>
        <taxon>lamiids</taxon>
        <taxon>Lamiales</taxon>
        <taxon>Orobanchaceae</taxon>
        <taxon>Pedicularideae</taxon>
        <taxon>Castillejinae</taxon>
        <taxon>Castilleja</taxon>
    </lineage>
</organism>
<name>A0ABD3DUL2_9LAMI</name>
<dbReference type="AlphaFoldDB" id="A0ABD3DUL2"/>
<comment type="caution">
    <text evidence="2">The sequence shown here is derived from an EMBL/GenBank/DDBJ whole genome shotgun (WGS) entry which is preliminary data.</text>
</comment>
<dbReference type="Gene3D" id="2.60.270.50">
    <property type="match status" value="1"/>
</dbReference>
<reference evidence="3" key="1">
    <citation type="journal article" date="2024" name="IScience">
        <title>Strigolactones Initiate the Formation of Haustorium-like Structures in Castilleja.</title>
        <authorList>
            <person name="Buerger M."/>
            <person name="Peterson D."/>
            <person name="Chory J."/>
        </authorList>
    </citation>
    <scope>NUCLEOTIDE SEQUENCE [LARGE SCALE GENOMIC DNA]</scope>
</reference>
<dbReference type="PANTHER" id="PTHR36482:SF5">
    <property type="entry name" value="23 KDA JASMONATE-INDUCED PROTEIN-LIKE"/>
    <property type="match status" value="1"/>
</dbReference>
<feature type="region of interest" description="Disordered" evidence="1">
    <location>
        <begin position="228"/>
        <end position="251"/>
    </location>
</feature>
<sequence>MSGSNVFGVPVDNGTVQQVIIGITNITAQHRAEVALSYINAGDKADDASRFVDDLKRLYGTGTSTLCTIYNATGNNLTFSRNHTWEGSVWRVSYPSIIQNGQWGAFLHVRDRLMGPSKEAAMYRGQNLAGATREWLFAWNTPRRHFQNRVYTEIRTSIPNWNTINNNMERNTNNHNTTALGCFSSVSIGSGSSPHFVAIMTLEGVNRNAATIASDVSAIFSSLDSKFEDDEGVEGVDEPDATPTPTPTPAE</sequence>
<gene>
    <name evidence="2" type="ORF">CASFOL_011131</name>
</gene>